<sequence length="411" mass="45185">MMTPDGKIRVPDDLNAVTATGEEDHSDVDRAAIERIWQAARHWYRGGMHPAIQLCIRRNGKVVLNRAIGHGWGNAPTDEPDAEKVPVTTDTPFCVYSAAKGITATVVHMLVERGVFALDDRVCEYIPSYTSHGKDRTTIRHVLTHSAGVPFPTGPKPDLRRADDHEYAQEQLGKLRPLYRPGLVHIYHALTWGPLMREIVYAAAGKDIREILATEILDPLNFRWTNFGVAPQDIPLVAPSHPTGRPLPPVIAAIFRKAIGGTVHEIIPYTNTPAFLSTVVPSSNTISTADELSRFAEIWRRGGELDGVRVMSPERMYGAVQESRRLRPDFAVGLQPARWGTGYMLGTKRFGPFGRNAPAAFGNLGLANIAIWADPQRGLAAGLISSGKPGRDPELKRYTALMDTIAAEMPM</sequence>
<evidence type="ECO:0000256" key="1">
    <source>
        <dbReference type="SAM" id="MobiDB-lite"/>
    </source>
</evidence>
<reference evidence="3 4" key="2">
    <citation type="submission" date="2020-07" db="EMBL/GenBank/DDBJ databases">
        <authorList>
            <person name="Yu X."/>
        </authorList>
    </citation>
    <scope>NUCLEOTIDE SEQUENCE [LARGE SCALE GENOMIC DNA]</scope>
    <source>
        <strain evidence="4">24</strain>
    </source>
</reference>
<reference evidence="4" key="1">
    <citation type="submission" date="2020-07" db="EMBL/GenBank/DDBJ databases">
        <title>Description of Mycobacterium gordonae subsp. intergordonae subsp.nov. and Mycobacterium gordonae subsp. gordonae subsp. nov.</title>
        <authorList>
            <person name="Yu X."/>
        </authorList>
    </citation>
    <scope>NUCLEOTIDE SEQUENCE [LARGE SCALE GENOMIC DNA]</scope>
    <source>
        <strain evidence="4">24</strain>
    </source>
</reference>
<keyword evidence="4" id="KW-1185">Reference proteome</keyword>
<evidence type="ECO:0000259" key="2">
    <source>
        <dbReference type="Pfam" id="PF00144"/>
    </source>
</evidence>
<gene>
    <name evidence="3" type="ORF">H0P51_27260</name>
</gene>
<dbReference type="KEGG" id="mgor:H0P51_27260"/>
<dbReference type="PANTHER" id="PTHR43283:SF3">
    <property type="entry name" value="BETA-LACTAMASE FAMILY PROTEIN (AFU_ORTHOLOGUE AFUA_5G07500)"/>
    <property type="match status" value="1"/>
</dbReference>
<feature type="compositionally biased region" description="Basic and acidic residues" evidence="1">
    <location>
        <begin position="1"/>
        <end position="12"/>
    </location>
</feature>
<evidence type="ECO:0000313" key="4">
    <source>
        <dbReference type="Proteomes" id="UP000510682"/>
    </source>
</evidence>
<dbReference type="EMBL" id="CP059165">
    <property type="protein sequence ID" value="QLL10520.1"/>
    <property type="molecule type" value="Genomic_DNA"/>
</dbReference>
<dbReference type="PANTHER" id="PTHR43283">
    <property type="entry name" value="BETA-LACTAMASE-RELATED"/>
    <property type="match status" value="1"/>
</dbReference>
<dbReference type="Pfam" id="PF00144">
    <property type="entry name" value="Beta-lactamase"/>
    <property type="match status" value="1"/>
</dbReference>
<dbReference type="AlphaFoldDB" id="A0A7D6IS10"/>
<accession>A0A7D6IS10</accession>
<protein>
    <submittedName>
        <fullName evidence="3">Beta-lactamase family protein</fullName>
    </submittedName>
</protein>
<feature type="region of interest" description="Disordered" evidence="1">
    <location>
        <begin position="1"/>
        <end position="25"/>
    </location>
</feature>
<dbReference type="InterPro" id="IPR001466">
    <property type="entry name" value="Beta-lactam-related"/>
</dbReference>
<organism evidence="3 4">
    <name type="scientific">Mycobacterium vicinigordonae</name>
    <dbReference type="NCBI Taxonomy" id="1719132"/>
    <lineage>
        <taxon>Bacteria</taxon>
        <taxon>Bacillati</taxon>
        <taxon>Actinomycetota</taxon>
        <taxon>Actinomycetes</taxon>
        <taxon>Mycobacteriales</taxon>
        <taxon>Mycobacteriaceae</taxon>
        <taxon>Mycobacterium</taxon>
    </lineage>
</organism>
<reference evidence="4" key="3">
    <citation type="submission" date="2023-07" db="EMBL/GenBank/DDBJ databases">
        <title>Description of Mycobacterium gordonae subsp. intergordonae subsp.nov. and Mycobacterium gordonae subsp. gordonae subsp. nov.</title>
        <authorList>
            <person name="Huang H."/>
        </authorList>
    </citation>
    <scope>NUCLEOTIDE SEQUENCE [LARGE SCALE GENOMIC DNA]</scope>
    <source>
        <strain evidence="4">24</strain>
    </source>
</reference>
<dbReference type="NCBIfam" id="NF038269">
    <property type="entry name" value="lipase_LipE"/>
    <property type="match status" value="1"/>
</dbReference>
<evidence type="ECO:0000313" key="3">
    <source>
        <dbReference type="EMBL" id="QLL10520.1"/>
    </source>
</evidence>
<dbReference type="InterPro" id="IPR050789">
    <property type="entry name" value="Diverse_Enzym_Activities"/>
</dbReference>
<name>A0A7D6IS10_9MYCO</name>
<feature type="domain" description="Beta-lactamase-related" evidence="2">
    <location>
        <begin position="44"/>
        <end position="398"/>
    </location>
</feature>
<proteinExistence type="predicted"/>
<dbReference type="Proteomes" id="UP000510682">
    <property type="component" value="Chromosome"/>
</dbReference>
<dbReference type="SUPFAM" id="SSF56601">
    <property type="entry name" value="beta-lactamase/transpeptidase-like"/>
    <property type="match status" value="1"/>
</dbReference>
<dbReference type="Gene3D" id="3.40.710.10">
    <property type="entry name" value="DD-peptidase/beta-lactamase superfamily"/>
    <property type="match status" value="1"/>
</dbReference>
<dbReference type="InterPro" id="IPR012338">
    <property type="entry name" value="Beta-lactam/transpept-like"/>
</dbReference>
<dbReference type="RefSeq" id="WP_180919260.1">
    <property type="nucleotide sequence ID" value="NZ_CP059165.1"/>
</dbReference>